<comment type="caution">
    <text evidence="1">The sequence shown here is derived from an EMBL/GenBank/DDBJ whole genome shotgun (WGS) entry which is preliminary data.</text>
</comment>
<gene>
    <name evidence="1" type="ORF">B0H63DRAFT_488752</name>
</gene>
<protein>
    <recommendedName>
        <fullName evidence="3">F-box domain-containing protein</fullName>
    </recommendedName>
</protein>
<accession>A0AAE0K1W5</accession>
<evidence type="ECO:0008006" key="3">
    <source>
        <dbReference type="Google" id="ProtNLM"/>
    </source>
</evidence>
<evidence type="ECO:0000313" key="2">
    <source>
        <dbReference type="Proteomes" id="UP001285441"/>
    </source>
</evidence>
<evidence type="ECO:0000313" key="1">
    <source>
        <dbReference type="EMBL" id="KAK3368583.1"/>
    </source>
</evidence>
<dbReference type="EMBL" id="JAULSW010000010">
    <property type="protein sequence ID" value="KAK3368583.1"/>
    <property type="molecule type" value="Genomic_DNA"/>
</dbReference>
<dbReference type="AlphaFoldDB" id="A0AAE0K1W5"/>
<reference evidence="1" key="1">
    <citation type="journal article" date="2023" name="Mol. Phylogenet. Evol.">
        <title>Genome-scale phylogeny and comparative genomics of the fungal order Sordariales.</title>
        <authorList>
            <person name="Hensen N."/>
            <person name="Bonometti L."/>
            <person name="Westerberg I."/>
            <person name="Brannstrom I.O."/>
            <person name="Guillou S."/>
            <person name="Cros-Aarteil S."/>
            <person name="Calhoun S."/>
            <person name="Haridas S."/>
            <person name="Kuo A."/>
            <person name="Mondo S."/>
            <person name="Pangilinan J."/>
            <person name="Riley R."/>
            <person name="LaButti K."/>
            <person name="Andreopoulos B."/>
            <person name="Lipzen A."/>
            <person name="Chen C."/>
            <person name="Yan M."/>
            <person name="Daum C."/>
            <person name="Ng V."/>
            <person name="Clum A."/>
            <person name="Steindorff A."/>
            <person name="Ohm R.A."/>
            <person name="Martin F."/>
            <person name="Silar P."/>
            <person name="Natvig D.O."/>
            <person name="Lalanne C."/>
            <person name="Gautier V."/>
            <person name="Ament-Velasquez S.L."/>
            <person name="Kruys A."/>
            <person name="Hutchinson M.I."/>
            <person name="Powell A.J."/>
            <person name="Barry K."/>
            <person name="Miller A.N."/>
            <person name="Grigoriev I.V."/>
            <person name="Debuchy R."/>
            <person name="Gladieux P."/>
            <person name="Hiltunen Thoren M."/>
            <person name="Johannesson H."/>
        </authorList>
    </citation>
    <scope>NUCLEOTIDE SEQUENCE</scope>
    <source>
        <strain evidence="1">CBS 232.78</strain>
    </source>
</reference>
<organism evidence="1 2">
    <name type="scientific">Podospora didyma</name>
    <dbReference type="NCBI Taxonomy" id="330526"/>
    <lineage>
        <taxon>Eukaryota</taxon>
        <taxon>Fungi</taxon>
        <taxon>Dikarya</taxon>
        <taxon>Ascomycota</taxon>
        <taxon>Pezizomycotina</taxon>
        <taxon>Sordariomycetes</taxon>
        <taxon>Sordariomycetidae</taxon>
        <taxon>Sordariales</taxon>
        <taxon>Podosporaceae</taxon>
        <taxon>Podospora</taxon>
    </lineage>
</organism>
<name>A0AAE0K1W5_9PEZI</name>
<dbReference type="Proteomes" id="UP001285441">
    <property type="component" value="Unassembled WGS sequence"/>
</dbReference>
<sequence>MGPPNLLSLPTEILTLVLEECDDLHDIFAVITSCKRIYAVFVANSGPIVWKFGLRNLYAFDLALIAVRATKIVADAYQADRLPPRDRLFPIQQMSGQSRRPSLAELNDILNIQHFGRCIEHMMLIKANQLGLHLTRNVGQDLTILEAAVGWRRRDPQFPHVCHLWRESLHRTIYRLIVAGAVLSPAYHEPFLHKAKPANLLITHIRNSTSNLQSDGMWIIPSDLAYLRHFPLFRVYKQFMPYDKDEESTFRPLADWLVDDMVSAAEKEGSTFDLYGERMGPWPIVRQIMQAVHVHEDLNNLIASGLNDGGRGSIPRPYCPPNPRMTGPPPLSRTRTVTVILHGIWKPEVITMPSRPGDEITLPALPGPAYIRTHLVARPALQATGAEAWYGSHKFLNFAKLLKDLSEWSFSGNSQKWWLDPEHRLFVYMLRAYGGIEQVEEFFEAYRLPWSSLLSVLAFRSSPGLDVEIPAVCEDYPPNERTRYVDVIR</sequence>
<reference evidence="1" key="2">
    <citation type="submission" date="2023-06" db="EMBL/GenBank/DDBJ databases">
        <authorList>
            <consortium name="Lawrence Berkeley National Laboratory"/>
            <person name="Haridas S."/>
            <person name="Hensen N."/>
            <person name="Bonometti L."/>
            <person name="Westerberg I."/>
            <person name="Brannstrom I.O."/>
            <person name="Guillou S."/>
            <person name="Cros-Aarteil S."/>
            <person name="Calhoun S."/>
            <person name="Kuo A."/>
            <person name="Mondo S."/>
            <person name="Pangilinan J."/>
            <person name="Riley R."/>
            <person name="LaButti K."/>
            <person name="Andreopoulos B."/>
            <person name="Lipzen A."/>
            <person name="Chen C."/>
            <person name="Yanf M."/>
            <person name="Daum C."/>
            <person name="Ng V."/>
            <person name="Clum A."/>
            <person name="Steindorff A."/>
            <person name="Ohm R."/>
            <person name="Martin F."/>
            <person name="Silar P."/>
            <person name="Natvig D."/>
            <person name="Lalanne C."/>
            <person name="Gautier V."/>
            <person name="Ament-velasquez S.L."/>
            <person name="Kruys A."/>
            <person name="Hutchinson M.I."/>
            <person name="Powell A.J."/>
            <person name="Barry K."/>
            <person name="Miller A.N."/>
            <person name="Grigoriev I.V."/>
            <person name="Debuchy R."/>
            <person name="Gladieux P."/>
            <person name="Thoren M.H."/>
            <person name="Johannesson H."/>
        </authorList>
    </citation>
    <scope>NUCLEOTIDE SEQUENCE</scope>
    <source>
        <strain evidence="1">CBS 232.78</strain>
    </source>
</reference>
<keyword evidence="2" id="KW-1185">Reference proteome</keyword>
<proteinExistence type="predicted"/>